<sequence length="74" mass="8623">MFLFHVYAQENVNLSTLAVMILKRREREKKTTNLRKKINKKLQGILRKTTCFSRILFALCLKKALKAQEASANI</sequence>
<dbReference type="Proteomes" id="UP000183832">
    <property type="component" value="Unassembled WGS sequence"/>
</dbReference>
<dbReference type="EMBL" id="CVRI01000074">
    <property type="protein sequence ID" value="CRL08222.1"/>
    <property type="molecule type" value="Genomic_DNA"/>
</dbReference>
<protein>
    <submittedName>
        <fullName evidence="1">CLUMA_CG021171, isoform A</fullName>
    </submittedName>
</protein>
<name>A0A1J1J9M3_9DIPT</name>
<gene>
    <name evidence="1" type="ORF">CLUMA_CG021171</name>
</gene>
<proteinExistence type="predicted"/>
<dbReference type="AlphaFoldDB" id="A0A1J1J9M3"/>
<evidence type="ECO:0000313" key="1">
    <source>
        <dbReference type="EMBL" id="CRL08222.1"/>
    </source>
</evidence>
<organism evidence="1 2">
    <name type="scientific">Clunio marinus</name>
    <dbReference type="NCBI Taxonomy" id="568069"/>
    <lineage>
        <taxon>Eukaryota</taxon>
        <taxon>Metazoa</taxon>
        <taxon>Ecdysozoa</taxon>
        <taxon>Arthropoda</taxon>
        <taxon>Hexapoda</taxon>
        <taxon>Insecta</taxon>
        <taxon>Pterygota</taxon>
        <taxon>Neoptera</taxon>
        <taxon>Endopterygota</taxon>
        <taxon>Diptera</taxon>
        <taxon>Nematocera</taxon>
        <taxon>Chironomoidea</taxon>
        <taxon>Chironomidae</taxon>
        <taxon>Clunio</taxon>
    </lineage>
</organism>
<accession>A0A1J1J9M3</accession>
<reference evidence="1 2" key="1">
    <citation type="submission" date="2015-04" db="EMBL/GenBank/DDBJ databases">
        <authorList>
            <person name="Syromyatnikov M.Y."/>
            <person name="Popov V.N."/>
        </authorList>
    </citation>
    <scope>NUCLEOTIDE SEQUENCE [LARGE SCALE GENOMIC DNA]</scope>
</reference>
<keyword evidence="2" id="KW-1185">Reference proteome</keyword>
<evidence type="ECO:0000313" key="2">
    <source>
        <dbReference type="Proteomes" id="UP000183832"/>
    </source>
</evidence>